<dbReference type="AlphaFoldDB" id="A0AAP0X4L1"/>
<dbReference type="Proteomes" id="UP001415857">
    <property type="component" value="Unassembled WGS sequence"/>
</dbReference>
<reference evidence="1 2" key="1">
    <citation type="journal article" date="2024" name="Plant J.">
        <title>Genome sequences and population genomics reveal climatic adaptation and genomic divergence between two closely related sweetgum species.</title>
        <authorList>
            <person name="Xu W.Q."/>
            <person name="Ren C.Q."/>
            <person name="Zhang X.Y."/>
            <person name="Comes H.P."/>
            <person name="Liu X.H."/>
            <person name="Li Y.G."/>
            <person name="Kettle C.J."/>
            <person name="Jalonen R."/>
            <person name="Gaisberger H."/>
            <person name="Ma Y.Z."/>
            <person name="Qiu Y.X."/>
        </authorList>
    </citation>
    <scope>NUCLEOTIDE SEQUENCE [LARGE SCALE GENOMIC DNA]</scope>
    <source>
        <strain evidence="1">Hangzhou</strain>
    </source>
</reference>
<sequence length="58" mass="6290">MASTPPPPPLPLIQLCDNVTSLAVSLSLSLHFCSVTKASNITQRVRLAKPISKSRFEQ</sequence>
<protein>
    <submittedName>
        <fullName evidence="1">Uncharacterized protein</fullName>
    </submittedName>
</protein>
<evidence type="ECO:0000313" key="1">
    <source>
        <dbReference type="EMBL" id="KAK9284995.1"/>
    </source>
</evidence>
<organism evidence="1 2">
    <name type="scientific">Liquidambar formosana</name>
    <name type="common">Formosan gum</name>
    <dbReference type="NCBI Taxonomy" id="63359"/>
    <lineage>
        <taxon>Eukaryota</taxon>
        <taxon>Viridiplantae</taxon>
        <taxon>Streptophyta</taxon>
        <taxon>Embryophyta</taxon>
        <taxon>Tracheophyta</taxon>
        <taxon>Spermatophyta</taxon>
        <taxon>Magnoliopsida</taxon>
        <taxon>eudicotyledons</taxon>
        <taxon>Gunneridae</taxon>
        <taxon>Pentapetalae</taxon>
        <taxon>Saxifragales</taxon>
        <taxon>Altingiaceae</taxon>
        <taxon>Liquidambar</taxon>
    </lineage>
</organism>
<evidence type="ECO:0000313" key="2">
    <source>
        <dbReference type="Proteomes" id="UP001415857"/>
    </source>
</evidence>
<dbReference type="EMBL" id="JBBPBK010000005">
    <property type="protein sequence ID" value="KAK9284995.1"/>
    <property type="molecule type" value="Genomic_DNA"/>
</dbReference>
<name>A0AAP0X4L1_LIQFO</name>
<gene>
    <name evidence="1" type="ORF">L1049_024177</name>
</gene>
<proteinExistence type="predicted"/>
<comment type="caution">
    <text evidence="1">The sequence shown here is derived from an EMBL/GenBank/DDBJ whole genome shotgun (WGS) entry which is preliminary data.</text>
</comment>
<accession>A0AAP0X4L1</accession>
<keyword evidence="2" id="KW-1185">Reference proteome</keyword>